<evidence type="ECO:0000313" key="9">
    <source>
        <dbReference type="EMBL" id="ENX07650.1"/>
    </source>
</evidence>
<dbReference type="EMBL" id="APRS01000015">
    <property type="protein sequence ID" value="ENX07650.1"/>
    <property type="molecule type" value="Genomic_DNA"/>
</dbReference>
<feature type="compositionally biased region" description="Basic and acidic residues" evidence="8">
    <location>
        <begin position="31"/>
        <end position="45"/>
    </location>
</feature>
<dbReference type="InterPro" id="IPR012933">
    <property type="entry name" value="HicA_mRNA_interferase"/>
</dbReference>
<dbReference type="AlphaFoldDB" id="N9P0P9"/>
<gene>
    <name evidence="9" type="ORF">F897_02686</name>
</gene>
<keyword evidence="2" id="KW-1277">Toxin-antitoxin system</keyword>
<evidence type="ECO:0000313" key="10">
    <source>
        <dbReference type="Proteomes" id="UP000013101"/>
    </source>
</evidence>
<feature type="region of interest" description="Disordered" evidence="8">
    <location>
        <begin position="31"/>
        <end position="53"/>
    </location>
</feature>
<keyword evidence="6" id="KW-0694">RNA-binding</keyword>
<keyword evidence="7" id="KW-0346">Stress response</keyword>
<name>N9P0P9_9GAMM</name>
<proteinExistence type="inferred from homology"/>
<evidence type="ECO:0008006" key="11">
    <source>
        <dbReference type="Google" id="ProtNLM"/>
    </source>
</evidence>
<dbReference type="STRING" id="70346.F897_02686"/>
<dbReference type="GO" id="GO:0016787">
    <property type="term" value="F:hydrolase activity"/>
    <property type="evidence" value="ECO:0007669"/>
    <property type="project" value="UniProtKB-KW"/>
</dbReference>
<dbReference type="HOGENOM" id="CLU_164851_4_2_6"/>
<keyword evidence="4" id="KW-0255">Endonuclease</keyword>
<keyword evidence="5" id="KW-0378">Hydrolase</keyword>
<dbReference type="PANTHER" id="PTHR34873">
    <property type="entry name" value="SSR1766 PROTEIN"/>
    <property type="match status" value="1"/>
</dbReference>
<protein>
    <recommendedName>
        <fullName evidence="11">Type II toxin-antitoxin system HicA family toxin</fullName>
    </recommendedName>
</protein>
<accession>N9P0P9</accession>
<evidence type="ECO:0000256" key="8">
    <source>
        <dbReference type="SAM" id="MobiDB-lite"/>
    </source>
</evidence>
<evidence type="ECO:0000256" key="1">
    <source>
        <dbReference type="ARBA" id="ARBA00006620"/>
    </source>
</evidence>
<reference evidence="9 10" key="1">
    <citation type="submission" date="2013-02" db="EMBL/GenBank/DDBJ databases">
        <title>The Genome Sequence of Acinetobacter sp. NIPH 2171.</title>
        <authorList>
            <consortium name="The Broad Institute Genome Sequencing Platform"/>
            <consortium name="The Broad Institute Genome Sequencing Center for Infectious Disease"/>
            <person name="Cerqueira G."/>
            <person name="Feldgarden M."/>
            <person name="Courvalin P."/>
            <person name="Perichon B."/>
            <person name="Grillot-Courvalin C."/>
            <person name="Clermont D."/>
            <person name="Rocha E."/>
            <person name="Yoon E.-J."/>
            <person name="Nemec A."/>
            <person name="Walker B."/>
            <person name="Young S.K."/>
            <person name="Zeng Q."/>
            <person name="Gargeya S."/>
            <person name="Fitzgerald M."/>
            <person name="Haas B."/>
            <person name="Abouelleil A."/>
            <person name="Alvarado L."/>
            <person name="Arachchi H.M."/>
            <person name="Berlin A.M."/>
            <person name="Chapman S.B."/>
            <person name="Dewar J."/>
            <person name="Goldberg J."/>
            <person name="Griggs A."/>
            <person name="Gujja S."/>
            <person name="Hansen M."/>
            <person name="Howarth C."/>
            <person name="Imamovic A."/>
            <person name="Larimer J."/>
            <person name="McCowan C."/>
            <person name="Murphy C."/>
            <person name="Neiman D."/>
            <person name="Pearson M."/>
            <person name="Priest M."/>
            <person name="Roberts A."/>
            <person name="Saif S."/>
            <person name="Shea T."/>
            <person name="Sisk P."/>
            <person name="Sykes S."/>
            <person name="Wortman J."/>
            <person name="Nusbaum C."/>
            <person name="Birren B."/>
        </authorList>
    </citation>
    <scope>NUCLEOTIDE SEQUENCE [LARGE SCALE GENOMIC DNA]</scope>
    <source>
        <strain evidence="9 10">NIPH 2171</strain>
    </source>
</reference>
<dbReference type="Pfam" id="PF07927">
    <property type="entry name" value="HicA_toxin"/>
    <property type="match status" value="1"/>
</dbReference>
<evidence type="ECO:0000256" key="5">
    <source>
        <dbReference type="ARBA" id="ARBA00022801"/>
    </source>
</evidence>
<comment type="similarity">
    <text evidence="1">Belongs to the HicA mRNA interferase family.</text>
</comment>
<evidence type="ECO:0000256" key="2">
    <source>
        <dbReference type="ARBA" id="ARBA00022649"/>
    </source>
</evidence>
<evidence type="ECO:0000256" key="6">
    <source>
        <dbReference type="ARBA" id="ARBA00022884"/>
    </source>
</evidence>
<comment type="caution">
    <text evidence="9">The sequence shown here is derived from an EMBL/GenBank/DDBJ whole genome shotgun (WGS) entry which is preliminary data.</text>
</comment>
<dbReference type="Proteomes" id="UP000013101">
    <property type="component" value="Unassembled WGS sequence"/>
</dbReference>
<evidence type="ECO:0000256" key="4">
    <source>
        <dbReference type="ARBA" id="ARBA00022759"/>
    </source>
</evidence>
<dbReference type="InterPro" id="IPR038570">
    <property type="entry name" value="HicA_sf"/>
</dbReference>
<keyword evidence="3" id="KW-0540">Nuclease</keyword>
<dbReference type="GO" id="GO:0004519">
    <property type="term" value="F:endonuclease activity"/>
    <property type="evidence" value="ECO:0007669"/>
    <property type="project" value="UniProtKB-KW"/>
</dbReference>
<organism evidence="9 10">
    <name type="scientific">Acinetobacter variabilis</name>
    <dbReference type="NCBI Taxonomy" id="70346"/>
    <lineage>
        <taxon>Bacteria</taxon>
        <taxon>Pseudomonadati</taxon>
        <taxon>Pseudomonadota</taxon>
        <taxon>Gammaproteobacteria</taxon>
        <taxon>Moraxellales</taxon>
        <taxon>Moraxellaceae</taxon>
        <taxon>Acinetobacter</taxon>
    </lineage>
</organism>
<dbReference type="Gene3D" id="3.30.920.30">
    <property type="entry name" value="Hypothetical protein"/>
    <property type="match status" value="1"/>
</dbReference>
<dbReference type="GO" id="GO:0003729">
    <property type="term" value="F:mRNA binding"/>
    <property type="evidence" value="ECO:0007669"/>
    <property type="project" value="InterPro"/>
</dbReference>
<evidence type="ECO:0000256" key="3">
    <source>
        <dbReference type="ARBA" id="ARBA00022722"/>
    </source>
</evidence>
<sequence>MKPPKSVYSYTMNSKDIIKRLEQEGWYKVGGKGDHEKYKHPEKSGHVVVPHPRKDMPIGTLRNIYKQAGWEWR</sequence>
<dbReference type="PATRIC" id="fig|1217693.3.peg.2600"/>
<dbReference type="PANTHER" id="PTHR34873:SF3">
    <property type="entry name" value="ADDICTION MODULE TOXIN, HICA FAMILY"/>
    <property type="match status" value="1"/>
</dbReference>
<evidence type="ECO:0000256" key="7">
    <source>
        <dbReference type="ARBA" id="ARBA00023016"/>
    </source>
</evidence>
<dbReference type="SUPFAM" id="SSF54786">
    <property type="entry name" value="YcfA/nrd intein domain"/>
    <property type="match status" value="1"/>
</dbReference>